<evidence type="ECO:0000256" key="1">
    <source>
        <dbReference type="SAM" id="Phobius"/>
    </source>
</evidence>
<dbReference type="EMBL" id="FORU01000003">
    <property type="protein sequence ID" value="SFJ09223.1"/>
    <property type="molecule type" value="Genomic_DNA"/>
</dbReference>
<dbReference type="Pfam" id="PF13387">
    <property type="entry name" value="Lnb_N"/>
    <property type="match status" value="1"/>
</dbReference>
<keyword evidence="5" id="KW-1185">Reference proteome</keyword>
<dbReference type="STRING" id="1150112.SAMN04487893_10396"/>
<feature type="transmembrane region" description="Helical" evidence="1">
    <location>
        <begin position="325"/>
        <end position="343"/>
    </location>
</feature>
<sequence length="377" mass="43892">MRAKRFIQFFFLLITQLLLANTVNNPLSPRAEISILTCGVGDELYSLYGHTAIRVSDPLQGIDRVYNYGLFDFATDNFYVKFIKGDLLYFVDYDNYERFVRAYIYDDRSVYEQVLQLSSSQKEKIWQKLNLSMEKENREYVYRFVDQNCTTKVVDLVNDVLETPVVVDVEGNRSTYRSVYSKYQENNYFVNLGINLAFGAKMDHKSALLSLPINFMNGLAETTENGVPLVSKTTVLYERKEVPVQTWWNTPWFFSVLMLILVFAMRNSVVRNTFFIVLGLLGLFFIAVGSFSFHEELMNNNTVFLFNPLFILIPFWSSEKYRTKLNLLISLLLMSLVLFVGLNLKSEKLILSLPLLLTILLSLLFLKKAKRVKRFMR</sequence>
<evidence type="ECO:0000313" key="4">
    <source>
        <dbReference type="EMBL" id="SFJ09223.1"/>
    </source>
</evidence>
<protein>
    <recommendedName>
        <fullName evidence="3">Lnb N-terminal periplasmic domain-containing protein</fullName>
    </recommendedName>
</protein>
<proteinExistence type="predicted"/>
<dbReference type="OrthoDB" id="319167at2"/>
<evidence type="ECO:0000259" key="3">
    <source>
        <dbReference type="Pfam" id="PF13387"/>
    </source>
</evidence>
<gene>
    <name evidence="4" type="ORF">SAMN04487893_10396</name>
</gene>
<evidence type="ECO:0000313" key="5">
    <source>
        <dbReference type="Proteomes" id="UP000243887"/>
    </source>
</evidence>
<name>A0A1I3NIT5_9FLAO</name>
<dbReference type="InterPro" id="IPR025178">
    <property type="entry name" value="Lnb_N"/>
</dbReference>
<accession>A0A1I3NIT5</accession>
<evidence type="ECO:0000256" key="2">
    <source>
        <dbReference type="SAM" id="SignalP"/>
    </source>
</evidence>
<feature type="transmembrane region" description="Helical" evidence="1">
    <location>
        <begin position="349"/>
        <end position="366"/>
    </location>
</feature>
<keyword evidence="1" id="KW-0812">Transmembrane</keyword>
<feature type="domain" description="Lnb N-terminal periplasmic" evidence="3">
    <location>
        <begin position="31"/>
        <end position="162"/>
    </location>
</feature>
<feature type="signal peptide" evidence="2">
    <location>
        <begin position="1"/>
        <end position="20"/>
    </location>
</feature>
<feature type="transmembrane region" description="Helical" evidence="1">
    <location>
        <begin position="297"/>
        <end position="316"/>
    </location>
</feature>
<keyword evidence="1" id="KW-1133">Transmembrane helix</keyword>
<keyword evidence="1" id="KW-0472">Membrane</keyword>
<dbReference type="AlphaFoldDB" id="A0A1I3NIT5"/>
<dbReference type="Proteomes" id="UP000243887">
    <property type="component" value="Unassembled WGS sequence"/>
</dbReference>
<feature type="transmembrane region" description="Helical" evidence="1">
    <location>
        <begin position="247"/>
        <end position="265"/>
    </location>
</feature>
<organism evidence="4 5">
    <name type="scientific">Myroides guanonis</name>
    <dbReference type="NCBI Taxonomy" id="1150112"/>
    <lineage>
        <taxon>Bacteria</taxon>
        <taxon>Pseudomonadati</taxon>
        <taxon>Bacteroidota</taxon>
        <taxon>Flavobacteriia</taxon>
        <taxon>Flavobacteriales</taxon>
        <taxon>Flavobacteriaceae</taxon>
        <taxon>Myroides</taxon>
    </lineage>
</organism>
<feature type="chain" id="PRO_5017259749" description="Lnb N-terminal periplasmic domain-containing protein" evidence="2">
    <location>
        <begin position="21"/>
        <end position="377"/>
    </location>
</feature>
<keyword evidence="2" id="KW-0732">Signal</keyword>
<feature type="transmembrane region" description="Helical" evidence="1">
    <location>
        <begin position="272"/>
        <end position="291"/>
    </location>
</feature>
<reference evidence="5" key="1">
    <citation type="submission" date="2016-10" db="EMBL/GenBank/DDBJ databases">
        <authorList>
            <person name="Varghese N."/>
            <person name="Submissions S."/>
        </authorList>
    </citation>
    <scope>NUCLEOTIDE SEQUENCE [LARGE SCALE GENOMIC DNA]</scope>
    <source>
        <strain evidence="5">DSM 26542</strain>
    </source>
</reference>